<accession>A0ABU6Y1G9</accession>
<comment type="caution">
    <text evidence="2">The sequence shown here is derived from an EMBL/GenBank/DDBJ whole genome shotgun (WGS) entry which is preliminary data.</text>
</comment>
<evidence type="ECO:0000313" key="2">
    <source>
        <dbReference type="EMBL" id="MED6203396.1"/>
    </source>
</evidence>
<protein>
    <submittedName>
        <fullName evidence="2">Uncharacterized protein</fullName>
    </submittedName>
</protein>
<reference evidence="2 3" key="1">
    <citation type="journal article" date="2023" name="Plants (Basel)">
        <title>Bridging the Gap: Combining Genomics and Transcriptomics Approaches to Understand Stylosanthes scabra, an Orphan Legume from the Brazilian Caatinga.</title>
        <authorList>
            <person name="Ferreira-Neto J.R.C."/>
            <person name="da Silva M.D."/>
            <person name="Binneck E."/>
            <person name="de Melo N.F."/>
            <person name="da Silva R.H."/>
            <person name="de Melo A.L.T.M."/>
            <person name="Pandolfi V."/>
            <person name="Bustamante F.O."/>
            <person name="Brasileiro-Vidal A.C."/>
            <person name="Benko-Iseppon A.M."/>
        </authorList>
    </citation>
    <scope>NUCLEOTIDE SEQUENCE [LARGE SCALE GENOMIC DNA]</scope>
    <source>
        <tissue evidence="2">Leaves</tissue>
    </source>
</reference>
<gene>
    <name evidence="2" type="ORF">PIB30_115104</name>
</gene>
<evidence type="ECO:0000256" key="1">
    <source>
        <dbReference type="SAM" id="MobiDB-lite"/>
    </source>
</evidence>
<proteinExistence type="predicted"/>
<feature type="non-terminal residue" evidence="2">
    <location>
        <position position="1"/>
    </location>
</feature>
<feature type="region of interest" description="Disordered" evidence="1">
    <location>
        <begin position="1"/>
        <end position="41"/>
    </location>
</feature>
<organism evidence="2 3">
    <name type="scientific">Stylosanthes scabra</name>
    <dbReference type="NCBI Taxonomy" id="79078"/>
    <lineage>
        <taxon>Eukaryota</taxon>
        <taxon>Viridiplantae</taxon>
        <taxon>Streptophyta</taxon>
        <taxon>Embryophyta</taxon>
        <taxon>Tracheophyta</taxon>
        <taxon>Spermatophyta</taxon>
        <taxon>Magnoliopsida</taxon>
        <taxon>eudicotyledons</taxon>
        <taxon>Gunneridae</taxon>
        <taxon>Pentapetalae</taxon>
        <taxon>rosids</taxon>
        <taxon>fabids</taxon>
        <taxon>Fabales</taxon>
        <taxon>Fabaceae</taxon>
        <taxon>Papilionoideae</taxon>
        <taxon>50 kb inversion clade</taxon>
        <taxon>dalbergioids sensu lato</taxon>
        <taxon>Dalbergieae</taxon>
        <taxon>Pterocarpus clade</taxon>
        <taxon>Stylosanthes</taxon>
    </lineage>
</organism>
<evidence type="ECO:0000313" key="3">
    <source>
        <dbReference type="Proteomes" id="UP001341840"/>
    </source>
</evidence>
<keyword evidence="3" id="KW-1185">Reference proteome</keyword>
<sequence length="98" mass="10873">QWRPGPATVEAGTRNGDSNGSVDEGRWSRRTRPLQLNGGDTARERCGFQHGEGGVVFQHGRWRGGVVFRRQGNRRERSGKGKGAAMADLRRIGVWEKS</sequence>
<dbReference type="Proteomes" id="UP001341840">
    <property type="component" value="Unassembled WGS sequence"/>
</dbReference>
<dbReference type="EMBL" id="JASCZI010223253">
    <property type="protein sequence ID" value="MED6203396.1"/>
    <property type="molecule type" value="Genomic_DNA"/>
</dbReference>
<name>A0ABU6Y1G9_9FABA</name>